<name>A0AA35ZKS0_LACSI</name>
<keyword evidence="9" id="KW-1185">Reference proteome</keyword>
<keyword evidence="3" id="KW-0238">DNA-binding</keyword>
<dbReference type="InterPro" id="IPR003166">
    <property type="entry name" value="TFIIE_bsu_DNA-bd"/>
</dbReference>
<evidence type="ECO:0000313" key="9">
    <source>
        <dbReference type="Proteomes" id="UP001177003"/>
    </source>
</evidence>
<dbReference type="PANTHER" id="PTHR12716">
    <property type="entry name" value="TRANSCRIPTION INITIATION FACTOR IIE, BETA SUBUNIT"/>
    <property type="match status" value="1"/>
</dbReference>
<dbReference type="Proteomes" id="UP001177003">
    <property type="component" value="Chromosome 7"/>
</dbReference>
<dbReference type="GO" id="GO:0003677">
    <property type="term" value="F:DNA binding"/>
    <property type="evidence" value="ECO:0007669"/>
    <property type="project" value="UniProtKB-KW"/>
</dbReference>
<gene>
    <name evidence="8" type="ORF">LSALG_LOCUS33424</name>
</gene>
<dbReference type="GO" id="GO:0005673">
    <property type="term" value="C:transcription factor TFIIE complex"/>
    <property type="evidence" value="ECO:0007669"/>
    <property type="project" value="InterPro"/>
</dbReference>
<keyword evidence="2" id="KW-0805">Transcription regulation</keyword>
<dbReference type="GO" id="GO:0001097">
    <property type="term" value="F:TFIIH-class transcription factor complex binding"/>
    <property type="evidence" value="ECO:0007669"/>
    <property type="project" value="TreeGrafter"/>
</dbReference>
<dbReference type="InterPro" id="IPR040501">
    <property type="entry name" value="TFA2_Winged_2"/>
</dbReference>
<evidence type="ECO:0000256" key="6">
    <source>
        <dbReference type="ARBA" id="ARBA00025581"/>
    </source>
</evidence>
<evidence type="ECO:0000313" key="8">
    <source>
        <dbReference type="EMBL" id="CAI9294443.1"/>
    </source>
</evidence>
<comment type="subcellular location">
    <subcellularLocation>
        <location evidence="1">Nucleus</location>
    </subcellularLocation>
</comment>
<dbReference type="Pfam" id="PF18121">
    <property type="entry name" value="TFA2_Winged_2"/>
    <property type="match status" value="1"/>
</dbReference>
<comment type="function">
    <text evidence="6">Recruits TFIIH to the initiation complex and stimulates the RNA polymerase II C-terminal domain kinase and DNA-dependent ATPase activities of TFIIH. Both TFIIH and TFIIE are required for promoter clearance by RNA polymerase.</text>
</comment>
<proteinExistence type="predicted"/>
<protein>
    <recommendedName>
        <fullName evidence="7">TFIIE beta domain-containing protein</fullName>
    </recommendedName>
</protein>
<evidence type="ECO:0000259" key="7">
    <source>
        <dbReference type="PROSITE" id="PS51351"/>
    </source>
</evidence>
<organism evidence="8 9">
    <name type="scientific">Lactuca saligna</name>
    <name type="common">Willowleaf lettuce</name>
    <dbReference type="NCBI Taxonomy" id="75948"/>
    <lineage>
        <taxon>Eukaryota</taxon>
        <taxon>Viridiplantae</taxon>
        <taxon>Streptophyta</taxon>
        <taxon>Embryophyta</taxon>
        <taxon>Tracheophyta</taxon>
        <taxon>Spermatophyta</taxon>
        <taxon>Magnoliopsida</taxon>
        <taxon>eudicotyledons</taxon>
        <taxon>Gunneridae</taxon>
        <taxon>Pentapetalae</taxon>
        <taxon>asterids</taxon>
        <taxon>campanulids</taxon>
        <taxon>Asterales</taxon>
        <taxon>Asteraceae</taxon>
        <taxon>Cichorioideae</taxon>
        <taxon>Cichorieae</taxon>
        <taxon>Lactucinae</taxon>
        <taxon>Lactuca</taxon>
    </lineage>
</organism>
<keyword evidence="5" id="KW-0539">Nucleus</keyword>
<evidence type="ECO:0000256" key="2">
    <source>
        <dbReference type="ARBA" id="ARBA00023015"/>
    </source>
</evidence>
<keyword evidence="4" id="KW-0804">Transcription</keyword>
<dbReference type="Pfam" id="PF02186">
    <property type="entry name" value="TFIIE_beta"/>
    <property type="match status" value="1"/>
</dbReference>
<accession>A0AA35ZKS0</accession>
<sequence length="383" mass="43750">MVAFEGNNFRGWRWQRFVSVVKRLETGGVEGGFRDGQPVFPVKWFMVKAILRKKCRKPGNRKGRSSWFIDGASSRGDHPVDVLTRQSKFGKEVTGALMGSLQESLNRFKKQQEKCQSTLKSIAADSKTTIKTTAPPAPRVVPRANTSTELPSLPIKFSNDTERLQHINRIRISPVSSQIKRVVDLLFKSRQSFTAEQINEACYVDVKGNRAVFESLTKNPKVSYEGKRFSYKSKHDVRDQKELLRLIRTFAEGIAVADLKDAYPTVMDDLQALKAARQIWLLSNFDSQEDIAYPNDPRVPIKVDDELKQLFRSIELPRDMLDIERDLQKNGMKPATNTAKRRVMAQNGNIYNKPKQKKKKTEISKRTKLTNAHLPELFRNLNG</sequence>
<evidence type="ECO:0000256" key="4">
    <source>
        <dbReference type="ARBA" id="ARBA00023163"/>
    </source>
</evidence>
<dbReference type="GO" id="GO:0006367">
    <property type="term" value="P:transcription initiation at RNA polymerase II promoter"/>
    <property type="evidence" value="ECO:0007669"/>
    <property type="project" value="InterPro"/>
</dbReference>
<evidence type="ECO:0000256" key="3">
    <source>
        <dbReference type="ARBA" id="ARBA00023125"/>
    </source>
</evidence>
<dbReference type="AlphaFoldDB" id="A0AA35ZKS0"/>
<feature type="domain" description="TFIIE beta" evidence="7">
    <location>
        <begin position="163"/>
        <end position="238"/>
    </location>
</feature>
<dbReference type="PROSITE" id="PS51351">
    <property type="entry name" value="TFIIE_BETA_C"/>
    <property type="match status" value="1"/>
</dbReference>
<dbReference type="InterPro" id="IPR016656">
    <property type="entry name" value="TFIIE-bsu"/>
</dbReference>
<evidence type="ECO:0000256" key="5">
    <source>
        <dbReference type="ARBA" id="ARBA00023242"/>
    </source>
</evidence>
<reference evidence="8" key="1">
    <citation type="submission" date="2023-04" db="EMBL/GenBank/DDBJ databases">
        <authorList>
            <person name="Vijverberg K."/>
            <person name="Xiong W."/>
            <person name="Schranz E."/>
        </authorList>
    </citation>
    <scope>NUCLEOTIDE SEQUENCE</scope>
</reference>
<evidence type="ECO:0000256" key="1">
    <source>
        <dbReference type="ARBA" id="ARBA00004123"/>
    </source>
</evidence>
<dbReference type="PANTHER" id="PTHR12716:SF8">
    <property type="entry name" value="TRANSCRIPTION INITIATION FACTOR IIE SUBUNIT BETA"/>
    <property type="match status" value="1"/>
</dbReference>
<dbReference type="EMBL" id="OX465083">
    <property type="protein sequence ID" value="CAI9294443.1"/>
    <property type="molecule type" value="Genomic_DNA"/>
</dbReference>